<evidence type="ECO:0000256" key="5">
    <source>
        <dbReference type="ARBA" id="ARBA00023136"/>
    </source>
</evidence>
<feature type="transmembrane region" description="Helical" evidence="6">
    <location>
        <begin position="38"/>
        <end position="58"/>
    </location>
</feature>
<evidence type="ECO:0000256" key="3">
    <source>
        <dbReference type="ARBA" id="ARBA00022692"/>
    </source>
</evidence>
<dbReference type="PANTHER" id="PTHR30213">
    <property type="entry name" value="INNER MEMBRANE PROTEIN YHJD"/>
    <property type="match status" value="1"/>
</dbReference>
<evidence type="ECO:0000313" key="8">
    <source>
        <dbReference type="Proteomes" id="UP000242231"/>
    </source>
</evidence>
<evidence type="ECO:0000256" key="6">
    <source>
        <dbReference type="SAM" id="Phobius"/>
    </source>
</evidence>
<reference evidence="8" key="1">
    <citation type="submission" date="2016-11" db="EMBL/GenBank/DDBJ databases">
        <authorList>
            <person name="Sisinthy S."/>
            <person name="Ara S."/>
            <person name="Gundlapally S.R."/>
        </authorList>
    </citation>
    <scope>NUCLEOTIDE SEQUENCE [LARGE SCALE GENOMIC DNA]</scope>
    <source>
        <strain evidence="8">V1-41</strain>
    </source>
</reference>
<keyword evidence="4 6" id="KW-1133">Transmembrane helix</keyword>
<dbReference type="GO" id="GO:0005886">
    <property type="term" value="C:plasma membrane"/>
    <property type="evidence" value="ECO:0007669"/>
    <property type="project" value="UniProtKB-SubCell"/>
</dbReference>
<evidence type="ECO:0000256" key="2">
    <source>
        <dbReference type="ARBA" id="ARBA00022475"/>
    </source>
</evidence>
<dbReference type="Proteomes" id="UP000242231">
    <property type="component" value="Unassembled WGS sequence"/>
</dbReference>
<dbReference type="PIRSF" id="PIRSF035875">
    <property type="entry name" value="RNase_BN"/>
    <property type="match status" value="1"/>
</dbReference>
<keyword evidence="8" id="KW-1185">Reference proteome</keyword>
<feature type="transmembrane region" description="Helical" evidence="6">
    <location>
        <begin position="79"/>
        <end position="100"/>
    </location>
</feature>
<dbReference type="EMBL" id="MPZM01000043">
    <property type="protein sequence ID" value="PPL14970.1"/>
    <property type="molecule type" value="Genomic_DNA"/>
</dbReference>
<keyword evidence="3 6" id="KW-0812">Transmembrane</keyword>
<organism evidence="7 8">
    <name type="scientific">Oceanisphaera arctica</name>
    <dbReference type="NCBI Taxonomy" id="641510"/>
    <lineage>
        <taxon>Bacteria</taxon>
        <taxon>Pseudomonadati</taxon>
        <taxon>Pseudomonadota</taxon>
        <taxon>Gammaproteobacteria</taxon>
        <taxon>Aeromonadales</taxon>
        <taxon>Aeromonadaceae</taxon>
        <taxon>Oceanisphaera</taxon>
    </lineage>
</organism>
<evidence type="ECO:0000313" key="7">
    <source>
        <dbReference type="EMBL" id="PPL14970.1"/>
    </source>
</evidence>
<keyword evidence="5 6" id="KW-0472">Membrane</keyword>
<sequence length="229" mass="25342">MATQAVVQWVNHYIPLTGEQEHSAVTAIGGMLAARGQISLAAIPLLLWSALQLLGMLIRTTNRLWHSPTYNWWKLPLKSLALLGITVSAVLIGILLPGMARMFREWLTTRLGFPGWMFTMIFQLIPWLVLFYGLIMIYRLAPSRATRFSEVWLGALAATLLISIGEWLFLLYGIHFTSFNALYGALGGIMAFLLWIYLSSCVCVFGVCFCAALAEVRAKADGSLQPTGG</sequence>
<dbReference type="NCBIfam" id="TIGR00765">
    <property type="entry name" value="yihY_not_rbn"/>
    <property type="match status" value="1"/>
</dbReference>
<comment type="caution">
    <text evidence="7">The sequence shown here is derived from an EMBL/GenBank/DDBJ whole genome shotgun (WGS) entry which is preliminary data.</text>
</comment>
<accession>A0A2P5TJ70</accession>
<feature type="transmembrane region" description="Helical" evidence="6">
    <location>
        <begin position="181"/>
        <end position="214"/>
    </location>
</feature>
<dbReference type="InterPro" id="IPR017039">
    <property type="entry name" value="Virul_fac_BrkB"/>
</dbReference>
<comment type="subcellular location">
    <subcellularLocation>
        <location evidence="1">Cell membrane</location>
        <topology evidence="1">Multi-pass membrane protein</topology>
    </subcellularLocation>
</comment>
<keyword evidence="2" id="KW-1003">Cell membrane</keyword>
<evidence type="ECO:0000256" key="1">
    <source>
        <dbReference type="ARBA" id="ARBA00004651"/>
    </source>
</evidence>
<dbReference type="AlphaFoldDB" id="A0A2P5TJ70"/>
<protein>
    <submittedName>
        <fullName evidence="7">Uncharacterized protein</fullName>
    </submittedName>
</protein>
<dbReference type="PANTHER" id="PTHR30213:SF0">
    <property type="entry name" value="UPF0761 MEMBRANE PROTEIN YIHY"/>
    <property type="match status" value="1"/>
</dbReference>
<feature type="transmembrane region" description="Helical" evidence="6">
    <location>
        <begin position="120"/>
        <end position="141"/>
    </location>
</feature>
<dbReference type="Pfam" id="PF03631">
    <property type="entry name" value="Virul_fac_BrkB"/>
    <property type="match status" value="1"/>
</dbReference>
<evidence type="ECO:0000256" key="4">
    <source>
        <dbReference type="ARBA" id="ARBA00022989"/>
    </source>
</evidence>
<proteinExistence type="predicted"/>
<dbReference type="RefSeq" id="WP_181068257.1">
    <property type="nucleotide sequence ID" value="NZ_BMYB01000012.1"/>
</dbReference>
<gene>
    <name evidence="7" type="ORF">UN63_14195</name>
</gene>
<name>A0A2P5TJ70_9GAMM</name>
<feature type="transmembrane region" description="Helical" evidence="6">
    <location>
        <begin position="153"/>
        <end position="175"/>
    </location>
</feature>